<dbReference type="InterPro" id="IPR000868">
    <property type="entry name" value="Isochorismatase-like_dom"/>
</dbReference>
<dbReference type="InterPro" id="IPR036380">
    <property type="entry name" value="Isochorismatase-like_sf"/>
</dbReference>
<proteinExistence type="predicted"/>
<dbReference type="Gene3D" id="3.40.50.850">
    <property type="entry name" value="Isochorismatase-like"/>
    <property type="match status" value="1"/>
</dbReference>
<evidence type="ECO:0000313" key="3">
    <source>
        <dbReference type="EMBL" id="SVA00323.1"/>
    </source>
</evidence>
<dbReference type="AlphaFoldDB" id="A0A381SGK6"/>
<evidence type="ECO:0000259" key="2">
    <source>
        <dbReference type="Pfam" id="PF00857"/>
    </source>
</evidence>
<dbReference type="PANTHER" id="PTHR43540:SF6">
    <property type="entry name" value="ISOCHORISMATASE-LIKE DOMAIN-CONTAINING PROTEIN"/>
    <property type="match status" value="1"/>
</dbReference>
<name>A0A381SGK6_9ZZZZ</name>
<dbReference type="GO" id="GO:0016787">
    <property type="term" value="F:hydrolase activity"/>
    <property type="evidence" value="ECO:0007669"/>
    <property type="project" value="UniProtKB-KW"/>
</dbReference>
<keyword evidence="1" id="KW-0378">Hydrolase</keyword>
<accession>A0A381SGK6</accession>
<organism evidence="3">
    <name type="scientific">marine metagenome</name>
    <dbReference type="NCBI Taxonomy" id="408172"/>
    <lineage>
        <taxon>unclassified sequences</taxon>
        <taxon>metagenomes</taxon>
        <taxon>ecological metagenomes</taxon>
    </lineage>
</organism>
<dbReference type="PANTHER" id="PTHR43540">
    <property type="entry name" value="PEROXYUREIDOACRYLATE/UREIDOACRYLATE AMIDOHYDROLASE-RELATED"/>
    <property type="match status" value="1"/>
</dbReference>
<gene>
    <name evidence="3" type="ORF">METZ01_LOCUS53177</name>
</gene>
<dbReference type="Pfam" id="PF00857">
    <property type="entry name" value="Isochorismatase"/>
    <property type="match status" value="1"/>
</dbReference>
<protein>
    <recommendedName>
        <fullName evidence="2">Isochorismatase-like domain-containing protein</fullName>
    </recommendedName>
</protein>
<dbReference type="SUPFAM" id="SSF52499">
    <property type="entry name" value="Isochorismatase-like hydrolases"/>
    <property type="match status" value="1"/>
</dbReference>
<dbReference type="InterPro" id="IPR050272">
    <property type="entry name" value="Isochorismatase-like_hydrls"/>
</dbReference>
<evidence type="ECO:0000256" key="1">
    <source>
        <dbReference type="ARBA" id="ARBA00022801"/>
    </source>
</evidence>
<dbReference type="CDD" id="cd00431">
    <property type="entry name" value="cysteine_hydrolases"/>
    <property type="match status" value="1"/>
</dbReference>
<reference evidence="3" key="1">
    <citation type="submission" date="2018-05" db="EMBL/GenBank/DDBJ databases">
        <authorList>
            <person name="Lanie J.A."/>
            <person name="Ng W.-L."/>
            <person name="Kazmierczak K.M."/>
            <person name="Andrzejewski T.M."/>
            <person name="Davidsen T.M."/>
            <person name="Wayne K.J."/>
            <person name="Tettelin H."/>
            <person name="Glass J.I."/>
            <person name="Rusch D."/>
            <person name="Podicherti R."/>
            <person name="Tsui H.-C.T."/>
            <person name="Winkler M.E."/>
        </authorList>
    </citation>
    <scope>NUCLEOTIDE SEQUENCE</scope>
</reference>
<feature type="domain" description="Isochorismatase-like" evidence="2">
    <location>
        <begin position="43"/>
        <end position="229"/>
    </location>
</feature>
<dbReference type="EMBL" id="UINC01002789">
    <property type="protein sequence ID" value="SVA00323.1"/>
    <property type="molecule type" value="Genomic_DNA"/>
</dbReference>
<sequence>MVTNSYAKLLIMHEASVPDEVRSAVVERRGRSHAFEGYDPVSSALIIVDMQNHFVAEGGLSEVPVARGIVTNINALVETFRAAAGTIVWIRSTMSMEGRGAWPMFFENFIAPEKARDARAGLMAGTWGHEFFAELDVGSDELVIDKDRFSAFSPGASNLDDTLKARGIDTVFVTGTMTNVCCDSTARDAMMLDYRAVMVEDANAARSDEAHVGALSTFLSVFGDVLTTREAIGVLQVK</sequence>